<dbReference type="InParanoid" id="D8QYW6"/>
<dbReference type="Proteomes" id="UP000001514">
    <property type="component" value="Unassembled WGS sequence"/>
</dbReference>
<evidence type="ECO:0000256" key="1">
    <source>
        <dbReference type="ARBA" id="ARBA00005536"/>
    </source>
</evidence>
<dbReference type="OMA" id="HERCALV"/>
<dbReference type="OrthoDB" id="29853at2759"/>
<evidence type="ECO:0000313" key="3">
    <source>
        <dbReference type="EMBL" id="EFJ34312.1"/>
    </source>
</evidence>
<protein>
    <recommendedName>
        <fullName evidence="5">IST1-like protein</fullName>
    </recommendedName>
</protein>
<dbReference type="PANTHER" id="PTHR12161">
    <property type="entry name" value="IST1 FAMILY MEMBER"/>
    <property type="match status" value="1"/>
</dbReference>
<keyword evidence="2" id="KW-0175">Coiled coil</keyword>
<dbReference type="InterPro" id="IPR005061">
    <property type="entry name" value="Ist1"/>
</dbReference>
<dbReference type="EMBL" id="GL377569">
    <property type="protein sequence ID" value="EFJ34312.1"/>
    <property type="molecule type" value="Genomic_DNA"/>
</dbReference>
<feature type="non-terminal residue" evidence="3">
    <location>
        <position position="1"/>
    </location>
</feature>
<gene>
    <name evidence="3" type="ORF">SELMODRAFT_66952</name>
</gene>
<organism evidence="4">
    <name type="scientific">Selaginella moellendorffii</name>
    <name type="common">Spikemoss</name>
    <dbReference type="NCBI Taxonomy" id="88036"/>
    <lineage>
        <taxon>Eukaryota</taxon>
        <taxon>Viridiplantae</taxon>
        <taxon>Streptophyta</taxon>
        <taxon>Embryophyta</taxon>
        <taxon>Tracheophyta</taxon>
        <taxon>Lycopodiopsida</taxon>
        <taxon>Selaginellales</taxon>
        <taxon>Selaginellaceae</taxon>
        <taxon>Selaginella</taxon>
    </lineage>
</organism>
<dbReference type="FunFam" id="1.20.1260.60:FF:000003">
    <property type="entry name" value="IST1-like protein isoform A"/>
    <property type="match status" value="1"/>
</dbReference>
<sequence length="166" mass="18831">KTQLRLVVSRIKILRNKREIQVKHLRRDVAQLLQNKQDGNARTRVEHAIREQNMVDAYSLIEGYCEFLASRIQSISGKKECPPELKEAIASLIYAGPRCADLPELLEIRSIFSAKYGKQFIATIVELRVGCGVGKKIVEKLSTQPLTAAMKLNFMAEVAKEHNVNW</sequence>
<proteinExistence type="inferred from homology"/>
<dbReference type="Pfam" id="PF03398">
    <property type="entry name" value="Ist1"/>
    <property type="match status" value="1"/>
</dbReference>
<accession>D8QYW6</accession>
<dbReference type="AlphaFoldDB" id="D8QYW6"/>
<keyword evidence="4" id="KW-1185">Reference proteome</keyword>
<dbReference type="Gene3D" id="1.20.1260.60">
    <property type="entry name" value="Vacuolar protein sorting-associated protein Ist1"/>
    <property type="match status" value="1"/>
</dbReference>
<dbReference type="KEGG" id="smo:SELMODRAFT_66952"/>
<dbReference type="GO" id="GO:0008104">
    <property type="term" value="P:intracellular protein localization"/>
    <property type="evidence" value="ECO:0000318"/>
    <property type="project" value="GO_Central"/>
</dbReference>
<comment type="similarity">
    <text evidence="1">Belongs to the IST1 family.</text>
</comment>
<evidence type="ECO:0000313" key="4">
    <source>
        <dbReference type="Proteomes" id="UP000001514"/>
    </source>
</evidence>
<reference evidence="3 4" key="1">
    <citation type="journal article" date="2011" name="Science">
        <title>The Selaginella genome identifies genetic changes associated with the evolution of vascular plants.</title>
        <authorList>
            <person name="Banks J.A."/>
            <person name="Nishiyama T."/>
            <person name="Hasebe M."/>
            <person name="Bowman J.L."/>
            <person name="Gribskov M."/>
            <person name="dePamphilis C."/>
            <person name="Albert V.A."/>
            <person name="Aono N."/>
            <person name="Aoyama T."/>
            <person name="Ambrose B.A."/>
            <person name="Ashton N.W."/>
            <person name="Axtell M.J."/>
            <person name="Barker E."/>
            <person name="Barker M.S."/>
            <person name="Bennetzen J.L."/>
            <person name="Bonawitz N.D."/>
            <person name="Chapple C."/>
            <person name="Cheng C."/>
            <person name="Correa L.G."/>
            <person name="Dacre M."/>
            <person name="DeBarry J."/>
            <person name="Dreyer I."/>
            <person name="Elias M."/>
            <person name="Engstrom E.M."/>
            <person name="Estelle M."/>
            <person name="Feng L."/>
            <person name="Finet C."/>
            <person name="Floyd S.K."/>
            <person name="Frommer W.B."/>
            <person name="Fujita T."/>
            <person name="Gramzow L."/>
            <person name="Gutensohn M."/>
            <person name="Harholt J."/>
            <person name="Hattori M."/>
            <person name="Heyl A."/>
            <person name="Hirai T."/>
            <person name="Hiwatashi Y."/>
            <person name="Ishikawa M."/>
            <person name="Iwata M."/>
            <person name="Karol K.G."/>
            <person name="Koehler B."/>
            <person name="Kolukisaoglu U."/>
            <person name="Kubo M."/>
            <person name="Kurata T."/>
            <person name="Lalonde S."/>
            <person name="Li K."/>
            <person name="Li Y."/>
            <person name="Litt A."/>
            <person name="Lyons E."/>
            <person name="Manning G."/>
            <person name="Maruyama T."/>
            <person name="Michael T.P."/>
            <person name="Mikami K."/>
            <person name="Miyazaki S."/>
            <person name="Morinaga S."/>
            <person name="Murata T."/>
            <person name="Mueller-Roeber B."/>
            <person name="Nelson D.R."/>
            <person name="Obara M."/>
            <person name="Oguri Y."/>
            <person name="Olmstead R.G."/>
            <person name="Onodera N."/>
            <person name="Petersen B.L."/>
            <person name="Pils B."/>
            <person name="Prigge M."/>
            <person name="Rensing S.A."/>
            <person name="Riano-Pachon D.M."/>
            <person name="Roberts A.W."/>
            <person name="Sato Y."/>
            <person name="Scheller H.V."/>
            <person name="Schulz B."/>
            <person name="Schulz C."/>
            <person name="Shakirov E.V."/>
            <person name="Shibagaki N."/>
            <person name="Shinohara N."/>
            <person name="Shippen D.E."/>
            <person name="Soerensen I."/>
            <person name="Sotooka R."/>
            <person name="Sugimoto N."/>
            <person name="Sugita M."/>
            <person name="Sumikawa N."/>
            <person name="Tanurdzic M."/>
            <person name="Theissen G."/>
            <person name="Ulvskov P."/>
            <person name="Wakazuki S."/>
            <person name="Weng J.K."/>
            <person name="Willats W.W."/>
            <person name="Wipf D."/>
            <person name="Wolf P.G."/>
            <person name="Yang L."/>
            <person name="Zimmer A.D."/>
            <person name="Zhu Q."/>
            <person name="Mitros T."/>
            <person name="Hellsten U."/>
            <person name="Loque D."/>
            <person name="Otillar R."/>
            <person name="Salamov A."/>
            <person name="Schmutz J."/>
            <person name="Shapiro H."/>
            <person name="Lindquist E."/>
            <person name="Lucas S."/>
            <person name="Rokhsar D."/>
            <person name="Grigoriev I.V."/>
        </authorList>
    </citation>
    <scope>NUCLEOTIDE SEQUENCE [LARGE SCALE GENOMIC DNA]</scope>
</reference>
<dbReference type="HOGENOM" id="CLU_037652_4_0_1"/>
<dbReference type="STRING" id="88036.D8QYW6"/>
<dbReference type="PANTHER" id="PTHR12161:SF55">
    <property type="entry name" value="REGULATOR OF VPS4 ACTIVITY IN THE MVB PATHWAY PROTEIN"/>
    <property type="match status" value="1"/>
</dbReference>
<feature type="coiled-coil region" evidence="2">
    <location>
        <begin position="15"/>
        <end position="42"/>
    </location>
</feature>
<name>D8QYW6_SELML</name>
<evidence type="ECO:0000256" key="2">
    <source>
        <dbReference type="SAM" id="Coils"/>
    </source>
</evidence>
<dbReference type="InterPro" id="IPR042277">
    <property type="entry name" value="IST1-like"/>
</dbReference>
<dbReference type="Gramene" id="EFJ34312">
    <property type="protein sequence ID" value="EFJ34312"/>
    <property type="gene ID" value="SELMODRAFT_66952"/>
</dbReference>
<feature type="non-terminal residue" evidence="3">
    <location>
        <position position="166"/>
    </location>
</feature>
<evidence type="ECO:0008006" key="5">
    <source>
        <dbReference type="Google" id="ProtNLM"/>
    </source>
</evidence>
<dbReference type="eggNOG" id="KOG2027">
    <property type="taxonomic scope" value="Eukaryota"/>
</dbReference>
<dbReference type="GO" id="GO:0015031">
    <property type="term" value="P:protein transport"/>
    <property type="evidence" value="ECO:0007669"/>
    <property type="project" value="InterPro"/>
</dbReference>